<dbReference type="Pfam" id="PF00150">
    <property type="entry name" value="Cellulase"/>
    <property type="match status" value="1"/>
</dbReference>
<feature type="chain" id="PRO_5037205470" evidence="5">
    <location>
        <begin position="20"/>
        <end position="327"/>
    </location>
</feature>
<feature type="domain" description="Glycoside hydrolase family 5" evidence="6">
    <location>
        <begin position="36"/>
        <end position="282"/>
    </location>
</feature>
<dbReference type="InterPro" id="IPR018087">
    <property type="entry name" value="Glyco_hydro_5_CS"/>
</dbReference>
<accession>A0A914E2V2</accession>
<dbReference type="PANTHER" id="PTHR34142">
    <property type="entry name" value="ENDO-BETA-1,4-GLUCANASE A"/>
    <property type="match status" value="1"/>
</dbReference>
<dbReference type="GO" id="GO:0000272">
    <property type="term" value="P:polysaccharide catabolic process"/>
    <property type="evidence" value="ECO:0007669"/>
    <property type="project" value="InterPro"/>
</dbReference>
<organism evidence="7 8">
    <name type="scientific">Acrobeloides nanus</name>
    <dbReference type="NCBI Taxonomy" id="290746"/>
    <lineage>
        <taxon>Eukaryota</taxon>
        <taxon>Metazoa</taxon>
        <taxon>Ecdysozoa</taxon>
        <taxon>Nematoda</taxon>
        <taxon>Chromadorea</taxon>
        <taxon>Rhabditida</taxon>
        <taxon>Tylenchina</taxon>
        <taxon>Cephalobomorpha</taxon>
        <taxon>Cephaloboidea</taxon>
        <taxon>Cephalobidae</taxon>
        <taxon>Acrobeloides</taxon>
    </lineage>
</organism>
<dbReference type="Proteomes" id="UP000887540">
    <property type="component" value="Unplaced"/>
</dbReference>
<evidence type="ECO:0000256" key="3">
    <source>
        <dbReference type="ARBA" id="ARBA00023295"/>
    </source>
</evidence>
<evidence type="ECO:0000313" key="7">
    <source>
        <dbReference type="Proteomes" id="UP000887540"/>
    </source>
</evidence>
<protein>
    <submittedName>
        <fullName evidence="8">Glycoside hydrolase family 5 domain-containing protein</fullName>
    </submittedName>
</protein>
<feature type="signal peptide" evidence="5">
    <location>
        <begin position="1"/>
        <end position="19"/>
    </location>
</feature>
<dbReference type="Gene3D" id="3.20.20.80">
    <property type="entry name" value="Glycosidases"/>
    <property type="match status" value="1"/>
</dbReference>
<evidence type="ECO:0000259" key="6">
    <source>
        <dbReference type="Pfam" id="PF00150"/>
    </source>
</evidence>
<evidence type="ECO:0000256" key="2">
    <source>
        <dbReference type="ARBA" id="ARBA00022801"/>
    </source>
</evidence>
<keyword evidence="2 4" id="KW-0378">Hydrolase</keyword>
<reference evidence="8" key="1">
    <citation type="submission" date="2022-11" db="UniProtKB">
        <authorList>
            <consortium name="WormBaseParasite"/>
        </authorList>
    </citation>
    <scope>IDENTIFICATION</scope>
</reference>
<evidence type="ECO:0000256" key="1">
    <source>
        <dbReference type="ARBA" id="ARBA00005641"/>
    </source>
</evidence>
<evidence type="ECO:0000313" key="8">
    <source>
        <dbReference type="WBParaSite" id="ACRNAN_scaffold535.g13147.t1"/>
    </source>
</evidence>
<dbReference type="SUPFAM" id="SSF51445">
    <property type="entry name" value="(Trans)glycosidases"/>
    <property type="match status" value="1"/>
</dbReference>
<keyword evidence="3 4" id="KW-0326">Glycosidase</keyword>
<dbReference type="PANTHER" id="PTHR34142:SF1">
    <property type="entry name" value="GLYCOSIDE HYDROLASE FAMILY 5 DOMAIN-CONTAINING PROTEIN"/>
    <property type="match status" value="1"/>
</dbReference>
<proteinExistence type="inferred from homology"/>
<evidence type="ECO:0000256" key="5">
    <source>
        <dbReference type="SAM" id="SignalP"/>
    </source>
</evidence>
<evidence type="ECO:0000256" key="4">
    <source>
        <dbReference type="RuleBase" id="RU361153"/>
    </source>
</evidence>
<name>A0A914E2V2_9BILA</name>
<dbReference type="AlphaFoldDB" id="A0A914E2V2"/>
<sequence>MLKKLVLFVLFDLAFRIESANPPYGQLQITGTHVTNSSGSSVQLRGMSLYFSMWQSQFWNWDTVMRLRYGWNANIVRAPMGITNGGYLDSPEYNYGLMKAVIEAAINQGVYVIVDWHEEFAFQHYTQAIQFFTNISATYGNYPHIIYEIYNEPNGNVSWSTIKWYAEQVIPAIRKNDPNNIIVLGTPSWSSRVDTAANDPLNSTYSKNVAYTLHYYANVSSSQNDWQRNITTYAINKGLPIFITEYGTVNYTGNGAVNPTESQKWWNYADQNSLSYCNWAIDIVNESAAALISGTTASNVGNSSYWTTSGRLVANKLWSTTQFPSSG</sequence>
<keyword evidence="5" id="KW-0732">Signal</keyword>
<comment type="similarity">
    <text evidence="1 4">Belongs to the glycosyl hydrolase 5 (cellulase A) family.</text>
</comment>
<keyword evidence="7" id="KW-1185">Reference proteome</keyword>
<dbReference type="GO" id="GO:0004553">
    <property type="term" value="F:hydrolase activity, hydrolyzing O-glycosyl compounds"/>
    <property type="evidence" value="ECO:0007669"/>
    <property type="project" value="InterPro"/>
</dbReference>
<dbReference type="InterPro" id="IPR001547">
    <property type="entry name" value="Glyco_hydro_5"/>
</dbReference>
<dbReference type="PROSITE" id="PS00659">
    <property type="entry name" value="GLYCOSYL_HYDROL_F5"/>
    <property type="match status" value="1"/>
</dbReference>
<dbReference type="WBParaSite" id="ACRNAN_scaffold535.g13147.t1">
    <property type="protein sequence ID" value="ACRNAN_scaffold535.g13147.t1"/>
    <property type="gene ID" value="ACRNAN_scaffold535.g13147"/>
</dbReference>
<dbReference type="InterPro" id="IPR017853">
    <property type="entry name" value="GH"/>
</dbReference>